<evidence type="ECO:0000313" key="1">
    <source>
        <dbReference type="EMBL" id="CAG9320675.1"/>
    </source>
</evidence>
<dbReference type="Proteomes" id="UP001162131">
    <property type="component" value="Unassembled WGS sequence"/>
</dbReference>
<reference evidence="1" key="1">
    <citation type="submission" date="2021-09" db="EMBL/GenBank/DDBJ databases">
        <authorList>
            <consortium name="AG Swart"/>
            <person name="Singh M."/>
            <person name="Singh A."/>
            <person name="Seah K."/>
            <person name="Emmerich C."/>
        </authorList>
    </citation>
    <scope>NUCLEOTIDE SEQUENCE</scope>
    <source>
        <strain evidence="1">ATCC30299</strain>
    </source>
</reference>
<sequence length="84" mass="9628">MPWDFALRSPIRIASFPILPFIWPTVSMVKYLFPLFSVKELSGSNLLVQLRHDAQFFKSTKIQEVLKETSKENFWGGVPISASI</sequence>
<gene>
    <name evidence="1" type="ORF">BSTOLATCC_MIC27146</name>
</gene>
<organism evidence="1 2">
    <name type="scientific">Blepharisma stoltei</name>
    <dbReference type="NCBI Taxonomy" id="1481888"/>
    <lineage>
        <taxon>Eukaryota</taxon>
        <taxon>Sar</taxon>
        <taxon>Alveolata</taxon>
        <taxon>Ciliophora</taxon>
        <taxon>Postciliodesmatophora</taxon>
        <taxon>Heterotrichea</taxon>
        <taxon>Heterotrichida</taxon>
        <taxon>Blepharismidae</taxon>
        <taxon>Blepharisma</taxon>
    </lineage>
</organism>
<evidence type="ECO:0000313" key="2">
    <source>
        <dbReference type="Proteomes" id="UP001162131"/>
    </source>
</evidence>
<keyword evidence="2" id="KW-1185">Reference proteome</keyword>
<proteinExistence type="predicted"/>
<protein>
    <submittedName>
        <fullName evidence="1">Uncharacterized protein</fullName>
    </submittedName>
</protein>
<accession>A0AAU9J1E8</accession>
<comment type="caution">
    <text evidence="1">The sequence shown here is derived from an EMBL/GenBank/DDBJ whole genome shotgun (WGS) entry which is preliminary data.</text>
</comment>
<name>A0AAU9J1E8_9CILI</name>
<dbReference type="AlphaFoldDB" id="A0AAU9J1E8"/>
<dbReference type="EMBL" id="CAJZBQ010000026">
    <property type="protein sequence ID" value="CAG9320675.1"/>
    <property type="molecule type" value="Genomic_DNA"/>
</dbReference>